<dbReference type="GO" id="GO:0003824">
    <property type="term" value="F:catalytic activity"/>
    <property type="evidence" value="ECO:0007669"/>
    <property type="project" value="InterPro"/>
</dbReference>
<dbReference type="InterPro" id="IPR058240">
    <property type="entry name" value="rSAM_sf"/>
</dbReference>
<evidence type="ECO:0000256" key="6">
    <source>
        <dbReference type="ARBA" id="ARBA00023014"/>
    </source>
</evidence>
<organism evidence="8">
    <name type="scientific">Thermodesulfatator atlanticus</name>
    <dbReference type="NCBI Taxonomy" id="501497"/>
    <lineage>
        <taxon>Bacteria</taxon>
        <taxon>Pseudomonadati</taxon>
        <taxon>Thermodesulfobacteriota</taxon>
        <taxon>Thermodesulfobacteria</taxon>
        <taxon>Thermodesulfobacteriales</taxon>
        <taxon>Thermodesulfatatoraceae</taxon>
        <taxon>Thermodesulfatator</taxon>
    </lineage>
</organism>
<dbReference type="SFLD" id="SFLDG01083">
    <property type="entry name" value="Uncharacterised_Radical_SAM_Su"/>
    <property type="match status" value="1"/>
</dbReference>
<comment type="caution">
    <text evidence="8">The sequence shown here is derived from an EMBL/GenBank/DDBJ whole genome shotgun (WGS) entry which is preliminary data.</text>
</comment>
<dbReference type="Proteomes" id="UP000886101">
    <property type="component" value="Unassembled WGS sequence"/>
</dbReference>
<keyword evidence="5" id="KW-0408">Iron</keyword>
<dbReference type="Gene3D" id="3.20.20.70">
    <property type="entry name" value="Aldolase class I"/>
    <property type="match status" value="1"/>
</dbReference>
<proteinExistence type="predicted"/>
<accession>A0A7V5NYT9</accession>
<sequence length="309" mass="34654">MEPTRFVFGPVKSRRLGLSLGVDPLGPKICSFDCLYCEIGPTRIHTLQRRPYQPVSLIEQALRERLAETDLHFEVLTFAGSGEPTLHSDLGRLIETAKSLTDRPVCLLTNSSLLWDKKVRDEVARCDLILPSLDAGREETFRRLNRPVSGLGLALIVEGLCALREEFAGEIWLEVMLVGGVNDAPEEVEAIAGHVARIRPHRVQLNTVDRPPAYPVAKAVPLKRLEELARYFDPPAEVISHEALASRGGDRQPSVSEIISLLAHRPSPSEEIAAALSYDFKETLSLLETLVREKKIKTRVFKRRLYYYV</sequence>
<dbReference type="InterPro" id="IPR007197">
    <property type="entry name" value="rSAM"/>
</dbReference>
<keyword evidence="3" id="KW-0949">S-adenosyl-L-methionine</keyword>
<evidence type="ECO:0000256" key="3">
    <source>
        <dbReference type="ARBA" id="ARBA00022691"/>
    </source>
</evidence>
<evidence type="ECO:0000313" key="8">
    <source>
        <dbReference type="EMBL" id="HHI96487.1"/>
    </source>
</evidence>
<keyword evidence="2" id="KW-0004">4Fe-4S</keyword>
<comment type="cofactor">
    <cofactor evidence="1">
        <name>[4Fe-4S] cluster</name>
        <dbReference type="ChEBI" id="CHEBI:49883"/>
    </cofactor>
</comment>
<evidence type="ECO:0000256" key="1">
    <source>
        <dbReference type="ARBA" id="ARBA00001966"/>
    </source>
</evidence>
<evidence type="ECO:0000256" key="2">
    <source>
        <dbReference type="ARBA" id="ARBA00022485"/>
    </source>
</evidence>
<feature type="domain" description="Radical SAM core" evidence="7">
    <location>
        <begin position="10"/>
        <end position="242"/>
    </location>
</feature>
<dbReference type="CDD" id="cd01335">
    <property type="entry name" value="Radical_SAM"/>
    <property type="match status" value="1"/>
</dbReference>
<dbReference type="PANTHER" id="PTHR43787:SF11">
    <property type="entry name" value="UPF0026 PROTEIN SLR1464"/>
    <property type="match status" value="1"/>
</dbReference>
<dbReference type="SFLD" id="SFLDS00029">
    <property type="entry name" value="Radical_SAM"/>
    <property type="match status" value="1"/>
</dbReference>
<name>A0A7V5NYT9_9BACT</name>
<evidence type="ECO:0000259" key="7">
    <source>
        <dbReference type="PROSITE" id="PS51918"/>
    </source>
</evidence>
<gene>
    <name evidence="8" type="ORF">ENJ96_01390</name>
</gene>
<dbReference type="AlphaFoldDB" id="A0A7V5NYT9"/>
<dbReference type="PANTHER" id="PTHR43787">
    <property type="entry name" value="FEMO COFACTOR BIOSYNTHESIS PROTEIN NIFB-RELATED"/>
    <property type="match status" value="1"/>
</dbReference>
<evidence type="ECO:0000256" key="4">
    <source>
        <dbReference type="ARBA" id="ARBA00022723"/>
    </source>
</evidence>
<dbReference type="EMBL" id="DROK01000038">
    <property type="protein sequence ID" value="HHI96487.1"/>
    <property type="molecule type" value="Genomic_DNA"/>
</dbReference>
<dbReference type="GO" id="GO:0051539">
    <property type="term" value="F:4 iron, 4 sulfur cluster binding"/>
    <property type="evidence" value="ECO:0007669"/>
    <property type="project" value="UniProtKB-KW"/>
</dbReference>
<evidence type="ECO:0000256" key="5">
    <source>
        <dbReference type="ARBA" id="ARBA00023004"/>
    </source>
</evidence>
<dbReference type="InterPro" id="IPR040084">
    <property type="entry name" value="GTPase_Obg"/>
</dbReference>
<dbReference type="Pfam" id="PF04055">
    <property type="entry name" value="Radical_SAM"/>
    <property type="match status" value="1"/>
</dbReference>
<keyword evidence="6" id="KW-0411">Iron-sulfur</keyword>
<reference evidence="8" key="1">
    <citation type="journal article" date="2020" name="mSystems">
        <title>Genome- and Community-Level Interaction Insights into Carbon Utilization and Element Cycling Functions of Hydrothermarchaeota in Hydrothermal Sediment.</title>
        <authorList>
            <person name="Zhou Z."/>
            <person name="Liu Y."/>
            <person name="Xu W."/>
            <person name="Pan J."/>
            <person name="Luo Z.H."/>
            <person name="Li M."/>
        </authorList>
    </citation>
    <scope>NUCLEOTIDE SEQUENCE [LARGE SCALE GENOMIC DNA]</scope>
    <source>
        <strain evidence="8">HyVt-533</strain>
    </source>
</reference>
<keyword evidence="4" id="KW-0479">Metal-binding</keyword>
<dbReference type="PROSITE" id="PS51918">
    <property type="entry name" value="RADICAL_SAM"/>
    <property type="match status" value="1"/>
</dbReference>
<dbReference type="InterPro" id="IPR013785">
    <property type="entry name" value="Aldolase_TIM"/>
</dbReference>
<dbReference type="GO" id="GO:0046872">
    <property type="term" value="F:metal ion binding"/>
    <property type="evidence" value="ECO:0007669"/>
    <property type="project" value="UniProtKB-KW"/>
</dbReference>
<protein>
    <submittedName>
        <fullName evidence="8">Radical SAM protein</fullName>
    </submittedName>
</protein>
<dbReference type="SUPFAM" id="SSF102114">
    <property type="entry name" value="Radical SAM enzymes"/>
    <property type="match status" value="1"/>
</dbReference>